<dbReference type="GO" id="GO:0030246">
    <property type="term" value="F:carbohydrate binding"/>
    <property type="evidence" value="ECO:0007669"/>
    <property type="project" value="UniProtKB-KW"/>
</dbReference>
<dbReference type="Pfam" id="PF00139">
    <property type="entry name" value="Lectin_legB"/>
    <property type="match status" value="1"/>
</dbReference>
<evidence type="ECO:0000256" key="2">
    <source>
        <dbReference type="ARBA" id="ARBA00022734"/>
    </source>
</evidence>
<dbReference type="GeneID" id="112279185"/>
<dbReference type="Gramene" id="Pp3c2_34620V3.2">
    <property type="protein sequence ID" value="Pp3c2_34620V3.2"/>
    <property type="gene ID" value="Pp3c2_34620"/>
</dbReference>
<dbReference type="Gramene" id="Pp3c2_34620V3.1">
    <property type="protein sequence ID" value="Pp3c2_34620V3.1"/>
    <property type="gene ID" value="Pp3c2_34620"/>
</dbReference>
<gene>
    <name evidence="7" type="primary">LOC112279185</name>
    <name evidence="5" type="ORF">PHYPA_003635</name>
    <name evidence="6" type="ORF">PHYPA_003638</name>
</gene>
<dbReference type="OrthoDB" id="2014828at2759"/>
<dbReference type="EnsemblPlants" id="Pp3c2_34620V3.2">
    <property type="protein sequence ID" value="Pp3c2_34620V3.2"/>
    <property type="gene ID" value="Pp3c2_34620"/>
</dbReference>
<reference evidence="7" key="3">
    <citation type="submission" date="2020-12" db="UniProtKB">
        <authorList>
            <consortium name="EnsemblPlants"/>
        </authorList>
    </citation>
    <scope>IDENTIFICATION</scope>
</reference>
<dbReference type="InterPro" id="IPR001220">
    <property type="entry name" value="Legume_lectin_dom"/>
</dbReference>
<dbReference type="EMBL" id="ABEU02000002">
    <property type="protein sequence ID" value="PNR60842.1"/>
    <property type="molecule type" value="Genomic_DNA"/>
</dbReference>
<sequence>MARVGAILQICLALCVLLQVSLAAETPPPAVKISLPPFNNKFVCSIDPKVAADPNNICTPGVGFNPPALILSYDDTVISARYQHKTPVQLWKRNSKFVASFKAFFTVNFNRDAEFTVRELFSGGGIAFALTPSLSVAGTGAESFGLFPVDLKTGSSLNGKNTKTVAVELDISRVENDGFDPQIPHIGLDINSVKSVKTKYLGDPATVIDKKIGVWIEYDALKKIIMVYTHVVKDSQTPKLANRQLAIKYVGLDLAKEVKEFSYVGFSSRVPETPNGVYMLYDFTFQTAWVQGQTVNK</sequence>
<comment type="similarity">
    <text evidence="1">Belongs to the leguminous lectin family.</text>
</comment>
<feature type="domain" description="Legume lectin" evidence="4">
    <location>
        <begin position="75"/>
        <end position="269"/>
    </location>
</feature>
<accession>A9SGF7</accession>
<dbReference type="Gramene" id="Pp3c2_34580V3.2">
    <property type="protein sequence ID" value="Pp3c2_34580V3.2"/>
    <property type="gene ID" value="Pp3c2_34580"/>
</dbReference>
<dbReference type="EnsemblPlants" id="Pp3c2_34580V3.2">
    <property type="protein sequence ID" value="Pp3c2_34580V3.2"/>
    <property type="gene ID" value="Pp3c2_34580"/>
</dbReference>
<dbReference type="EMBL" id="ABEU02000002">
    <property type="protein sequence ID" value="PNR60845.1"/>
    <property type="molecule type" value="Genomic_DNA"/>
</dbReference>
<evidence type="ECO:0000313" key="5">
    <source>
        <dbReference type="EMBL" id="PNR60842.1"/>
    </source>
</evidence>
<evidence type="ECO:0000259" key="4">
    <source>
        <dbReference type="Pfam" id="PF00139"/>
    </source>
</evidence>
<organism evidence="6">
    <name type="scientific">Physcomitrium patens</name>
    <name type="common">Spreading-leaved earth moss</name>
    <name type="synonym">Physcomitrella patens</name>
    <dbReference type="NCBI Taxonomy" id="3218"/>
    <lineage>
        <taxon>Eukaryota</taxon>
        <taxon>Viridiplantae</taxon>
        <taxon>Streptophyta</taxon>
        <taxon>Embryophyta</taxon>
        <taxon>Bryophyta</taxon>
        <taxon>Bryophytina</taxon>
        <taxon>Bryopsida</taxon>
        <taxon>Funariidae</taxon>
        <taxon>Funariales</taxon>
        <taxon>Funariaceae</taxon>
        <taxon>Physcomitrium</taxon>
    </lineage>
</organism>
<dbReference type="Proteomes" id="UP000006727">
    <property type="component" value="Chromosome 2"/>
</dbReference>
<keyword evidence="2" id="KW-0430">Lectin</keyword>
<keyword evidence="3" id="KW-0732">Signal</keyword>
<evidence type="ECO:0000313" key="6">
    <source>
        <dbReference type="EMBL" id="PNR60845.1"/>
    </source>
</evidence>
<dbReference type="InterPro" id="IPR013320">
    <property type="entry name" value="ConA-like_dom_sf"/>
</dbReference>
<name>A9SGF7_PHYPA</name>
<reference evidence="6 8" key="1">
    <citation type="journal article" date="2008" name="Science">
        <title>The Physcomitrella genome reveals evolutionary insights into the conquest of land by plants.</title>
        <authorList>
            <person name="Rensing S."/>
            <person name="Lang D."/>
            <person name="Zimmer A."/>
            <person name="Terry A."/>
            <person name="Salamov A."/>
            <person name="Shapiro H."/>
            <person name="Nishiyama T."/>
            <person name="Perroud P.-F."/>
            <person name="Lindquist E."/>
            <person name="Kamisugi Y."/>
            <person name="Tanahashi T."/>
            <person name="Sakakibara K."/>
            <person name="Fujita T."/>
            <person name="Oishi K."/>
            <person name="Shin-I T."/>
            <person name="Kuroki Y."/>
            <person name="Toyoda A."/>
            <person name="Suzuki Y."/>
            <person name="Hashimoto A."/>
            <person name="Yamaguchi K."/>
            <person name="Sugano A."/>
            <person name="Kohara Y."/>
            <person name="Fujiyama A."/>
            <person name="Anterola A."/>
            <person name="Aoki S."/>
            <person name="Ashton N."/>
            <person name="Barbazuk W.B."/>
            <person name="Barker E."/>
            <person name="Bennetzen J."/>
            <person name="Bezanilla M."/>
            <person name="Blankenship R."/>
            <person name="Cho S.H."/>
            <person name="Dutcher S."/>
            <person name="Estelle M."/>
            <person name="Fawcett J.A."/>
            <person name="Gundlach H."/>
            <person name="Hanada K."/>
            <person name="Heyl A."/>
            <person name="Hicks K.A."/>
            <person name="Hugh J."/>
            <person name="Lohr M."/>
            <person name="Mayer K."/>
            <person name="Melkozernov A."/>
            <person name="Murata T."/>
            <person name="Nelson D."/>
            <person name="Pils B."/>
            <person name="Prigge M."/>
            <person name="Reiss B."/>
            <person name="Renner T."/>
            <person name="Rombauts S."/>
            <person name="Rushton P."/>
            <person name="Sanderfoot A."/>
            <person name="Schween G."/>
            <person name="Shiu S.-H."/>
            <person name="Stueber K."/>
            <person name="Theodoulou F.L."/>
            <person name="Tu H."/>
            <person name="Van de Peer Y."/>
            <person name="Verrier P.J."/>
            <person name="Waters E."/>
            <person name="Wood A."/>
            <person name="Yang L."/>
            <person name="Cove D."/>
            <person name="Cuming A."/>
            <person name="Hasebe M."/>
            <person name="Lucas S."/>
            <person name="Mishler D.B."/>
            <person name="Reski R."/>
            <person name="Grigoriev I."/>
            <person name="Quatrano R.S."/>
            <person name="Boore J.L."/>
        </authorList>
    </citation>
    <scope>NUCLEOTIDE SEQUENCE [LARGE SCALE GENOMIC DNA]</scope>
    <source>
        <strain evidence="7 8">cv. Gransden 2004</strain>
    </source>
</reference>
<dbReference type="HOGENOM" id="CLU_938098_0_0_1"/>
<feature type="signal peptide" evidence="3">
    <location>
        <begin position="1"/>
        <end position="23"/>
    </location>
</feature>
<dbReference type="PANTHER" id="PTHR32401:SF59">
    <property type="entry name" value="LEGUME LECTIN DOMAIN-CONTAINING PROTEIN"/>
    <property type="match status" value="1"/>
</dbReference>
<dbReference type="InterPro" id="IPR050258">
    <property type="entry name" value="Leguminous_Lectin"/>
</dbReference>
<dbReference type="OMA" id="ISARYQH"/>
<evidence type="ECO:0000256" key="3">
    <source>
        <dbReference type="SAM" id="SignalP"/>
    </source>
</evidence>
<evidence type="ECO:0000313" key="7">
    <source>
        <dbReference type="EnsemblPlants" id="Pp3c2_34580V3.1"/>
    </source>
</evidence>
<reference evidence="6 8" key="2">
    <citation type="journal article" date="2018" name="Plant J.">
        <title>The Physcomitrella patens chromosome-scale assembly reveals moss genome structure and evolution.</title>
        <authorList>
            <person name="Lang D."/>
            <person name="Ullrich K.K."/>
            <person name="Murat F."/>
            <person name="Fuchs J."/>
            <person name="Jenkins J."/>
            <person name="Haas F.B."/>
            <person name="Piednoel M."/>
            <person name="Gundlach H."/>
            <person name="Van Bel M."/>
            <person name="Meyberg R."/>
            <person name="Vives C."/>
            <person name="Morata J."/>
            <person name="Symeonidi A."/>
            <person name="Hiss M."/>
            <person name="Muchero W."/>
            <person name="Kamisugi Y."/>
            <person name="Saleh O."/>
            <person name="Blanc G."/>
            <person name="Decker E.L."/>
            <person name="van Gessel N."/>
            <person name="Grimwood J."/>
            <person name="Hayes R.D."/>
            <person name="Graham S.W."/>
            <person name="Gunter L.E."/>
            <person name="McDaniel S.F."/>
            <person name="Hoernstein S.N.W."/>
            <person name="Larsson A."/>
            <person name="Li F.W."/>
            <person name="Perroud P.F."/>
            <person name="Phillips J."/>
            <person name="Ranjan P."/>
            <person name="Rokshar D.S."/>
            <person name="Rothfels C.J."/>
            <person name="Schneider L."/>
            <person name="Shu S."/>
            <person name="Stevenson D.W."/>
            <person name="Thummler F."/>
            <person name="Tillich M."/>
            <person name="Villarreal Aguilar J.C."/>
            <person name="Widiez T."/>
            <person name="Wong G.K."/>
            <person name="Wymore A."/>
            <person name="Zhang Y."/>
            <person name="Zimmer A.D."/>
            <person name="Quatrano R.S."/>
            <person name="Mayer K.F.X."/>
            <person name="Goodstein D."/>
            <person name="Casacuberta J.M."/>
            <person name="Vandepoele K."/>
            <person name="Reski R."/>
            <person name="Cuming A.C."/>
            <person name="Tuskan G.A."/>
            <person name="Maumus F."/>
            <person name="Salse J."/>
            <person name="Schmutz J."/>
            <person name="Rensing S.A."/>
        </authorList>
    </citation>
    <scope>NUCLEOTIDE SEQUENCE [LARGE SCALE GENOMIC DNA]</scope>
    <source>
        <strain evidence="7 8">cv. Gransden 2004</strain>
    </source>
</reference>
<dbReference type="Gramene" id="Pp3c2_34580V3.1">
    <property type="protein sequence ID" value="Pp3c2_34580V3.1"/>
    <property type="gene ID" value="Pp3c2_34580"/>
</dbReference>
<feature type="chain" id="PRO_5014297879" description="Legume lectin domain-containing protein" evidence="3">
    <location>
        <begin position="24"/>
        <end position="297"/>
    </location>
</feature>
<dbReference type="Gene3D" id="2.60.120.200">
    <property type="match status" value="1"/>
</dbReference>
<dbReference type="PANTHER" id="PTHR32401">
    <property type="entry name" value="CONCANAVALIN A-LIKE LECTIN FAMILY PROTEIN"/>
    <property type="match status" value="1"/>
</dbReference>
<keyword evidence="8" id="KW-1185">Reference proteome</keyword>
<protein>
    <recommendedName>
        <fullName evidence="4">Legume lectin domain-containing protein</fullName>
    </recommendedName>
</protein>
<proteinExistence type="inferred from homology"/>
<dbReference type="EnsemblPlants" id="Pp3c2_34580V3.1">
    <property type="protein sequence ID" value="Pp3c2_34580V3.1"/>
    <property type="gene ID" value="Pp3c2_34580"/>
</dbReference>
<dbReference type="PaxDb" id="3218-PP1S76_48V6.1"/>
<dbReference type="SUPFAM" id="SSF49899">
    <property type="entry name" value="Concanavalin A-like lectins/glucanases"/>
    <property type="match status" value="1"/>
</dbReference>
<evidence type="ECO:0000256" key="1">
    <source>
        <dbReference type="ARBA" id="ARBA00007606"/>
    </source>
</evidence>
<dbReference type="EnsemblPlants" id="Pp3c2_34620V3.1">
    <property type="protein sequence ID" value="Pp3c2_34620V3.1"/>
    <property type="gene ID" value="Pp3c2_34620"/>
</dbReference>
<evidence type="ECO:0000313" key="8">
    <source>
        <dbReference type="Proteomes" id="UP000006727"/>
    </source>
</evidence>
<dbReference type="AlphaFoldDB" id="A9SGF7"/>
<dbReference type="RefSeq" id="XP_024369144.1">
    <property type="nucleotide sequence ID" value="XM_024513376.2"/>
</dbReference>